<reference evidence="3" key="1">
    <citation type="journal article" date="2017" name="J. Biotechnol.">
        <title>Complete genome sequence of Novosphingobium resinovorum SA1, a versatile xenobiotic-degrading bacterium capable of utilizing sulfanilic acid.</title>
        <authorList>
            <person name="Hegedus B."/>
            <person name="Kos P.B."/>
            <person name="Balint B."/>
            <person name="Maroti G."/>
            <person name="Gan H.M."/>
            <person name="Perei K."/>
            <person name="Rakhely G."/>
        </authorList>
    </citation>
    <scope>NUCLEOTIDE SEQUENCE [LARGE SCALE GENOMIC DNA]</scope>
    <source>
        <strain evidence="3">SA1</strain>
    </source>
</reference>
<protein>
    <recommendedName>
        <fullName evidence="1">Transcriptional regulator-like domain-containing protein</fullName>
    </recommendedName>
</protein>
<evidence type="ECO:0000313" key="2">
    <source>
        <dbReference type="EMBL" id="AOR76392.1"/>
    </source>
</evidence>
<evidence type="ECO:0000259" key="1">
    <source>
        <dbReference type="Pfam" id="PF20109"/>
    </source>
</evidence>
<dbReference type="OrthoDB" id="9800831at2"/>
<proteinExistence type="predicted"/>
<dbReference type="KEGG" id="nre:BES08_06230"/>
<dbReference type="AlphaFoldDB" id="A0A1D8A2T3"/>
<evidence type="ECO:0000313" key="3">
    <source>
        <dbReference type="Proteomes" id="UP000094626"/>
    </source>
</evidence>
<dbReference type="EMBL" id="CP017075">
    <property type="protein sequence ID" value="AOR76392.1"/>
    <property type="molecule type" value="Genomic_DNA"/>
</dbReference>
<feature type="domain" description="Transcriptional regulator-like" evidence="1">
    <location>
        <begin position="11"/>
        <end position="66"/>
    </location>
</feature>
<gene>
    <name evidence="2" type="ORF">BES08_06230</name>
</gene>
<accession>A0A1D8A2T3</accession>
<keyword evidence="3" id="KW-1185">Reference proteome</keyword>
<dbReference type="InterPro" id="IPR045465">
    <property type="entry name" value="Trans_reg_dom"/>
</dbReference>
<name>A0A1D8A2T3_9SPHN</name>
<sequence length="66" mass="7475">MSDEGADGLPDWRDADAYKSLLAIDRAGLMWEWLRRDPGYAEWYLEASRATTGTQPDASAWGAHFR</sequence>
<dbReference type="Pfam" id="PF20109">
    <property type="entry name" value="Trans_reg_dom"/>
    <property type="match status" value="1"/>
</dbReference>
<dbReference type="RefSeq" id="WP_069707847.1">
    <property type="nucleotide sequence ID" value="NZ_CP017075.1"/>
</dbReference>
<organism evidence="2 3">
    <name type="scientific">Novosphingobium resinovorum</name>
    <dbReference type="NCBI Taxonomy" id="158500"/>
    <lineage>
        <taxon>Bacteria</taxon>
        <taxon>Pseudomonadati</taxon>
        <taxon>Pseudomonadota</taxon>
        <taxon>Alphaproteobacteria</taxon>
        <taxon>Sphingomonadales</taxon>
        <taxon>Sphingomonadaceae</taxon>
        <taxon>Novosphingobium</taxon>
    </lineage>
</organism>
<dbReference type="Proteomes" id="UP000094626">
    <property type="component" value="Chromosome"/>
</dbReference>